<protein>
    <submittedName>
        <fullName evidence="13">Calcium uniporter protein 4, mitochondrial-like</fullName>
    </submittedName>
</protein>
<dbReference type="GeneID" id="113713021"/>
<dbReference type="InterPro" id="IPR039055">
    <property type="entry name" value="MCU_fam"/>
</dbReference>
<evidence type="ECO:0000256" key="5">
    <source>
        <dbReference type="ARBA" id="ARBA00022692"/>
    </source>
</evidence>
<keyword evidence="9 10" id="KW-0472">Membrane</keyword>
<evidence type="ECO:0000256" key="1">
    <source>
        <dbReference type="ARBA" id="ARBA00004141"/>
    </source>
</evidence>
<dbReference type="Proteomes" id="UP001652660">
    <property type="component" value="Chromosome 10e"/>
</dbReference>
<evidence type="ECO:0000256" key="9">
    <source>
        <dbReference type="ARBA" id="ARBA00023136"/>
    </source>
</evidence>
<keyword evidence="12" id="KW-1185">Reference proteome</keyword>
<dbReference type="InterPro" id="IPR006769">
    <property type="entry name" value="MCU_C"/>
</dbReference>
<accession>A0A6P6UQ96</accession>
<dbReference type="PANTHER" id="PTHR13462">
    <property type="entry name" value="CALCIUM UNIPORTER PROTEIN, MITOCHONDRIAL"/>
    <property type="match status" value="1"/>
</dbReference>
<evidence type="ECO:0000256" key="10">
    <source>
        <dbReference type="SAM" id="Phobius"/>
    </source>
</evidence>
<evidence type="ECO:0000256" key="7">
    <source>
        <dbReference type="ARBA" id="ARBA00022989"/>
    </source>
</evidence>
<gene>
    <name evidence="13" type="primary">LOC113713021</name>
</gene>
<feature type="domain" description="Calcium uniporter protein C-terminal" evidence="11">
    <location>
        <begin position="170"/>
        <end position="328"/>
    </location>
</feature>
<dbReference type="GO" id="GO:0005262">
    <property type="term" value="F:calcium channel activity"/>
    <property type="evidence" value="ECO:0007669"/>
    <property type="project" value="TreeGrafter"/>
</dbReference>
<dbReference type="GO" id="GO:0051560">
    <property type="term" value="P:mitochondrial calcium ion homeostasis"/>
    <property type="evidence" value="ECO:0007669"/>
    <property type="project" value="InterPro"/>
</dbReference>
<evidence type="ECO:0000313" key="13">
    <source>
        <dbReference type="RefSeq" id="XP_027092516.1"/>
    </source>
</evidence>
<organism evidence="12 13">
    <name type="scientific">Coffea arabica</name>
    <name type="common">Arabian coffee</name>
    <dbReference type="NCBI Taxonomy" id="13443"/>
    <lineage>
        <taxon>Eukaryota</taxon>
        <taxon>Viridiplantae</taxon>
        <taxon>Streptophyta</taxon>
        <taxon>Embryophyta</taxon>
        <taxon>Tracheophyta</taxon>
        <taxon>Spermatophyta</taxon>
        <taxon>Magnoliopsida</taxon>
        <taxon>eudicotyledons</taxon>
        <taxon>Gunneridae</taxon>
        <taxon>Pentapetalae</taxon>
        <taxon>asterids</taxon>
        <taxon>lamiids</taxon>
        <taxon>Gentianales</taxon>
        <taxon>Rubiaceae</taxon>
        <taxon>Ixoroideae</taxon>
        <taxon>Gardenieae complex</taxon>
        <taxon>Bertiereae - Coffeeae clade</taxon>
        <taxon>Coffeeae</taxon>
        <taxon>Coffea</taxon>
    </lineage>
</organism>
<feature type="transmembrane region" description="Helical" evidence="10">
    <location>
        <begin position="270"/>
        <end position="290"/>
    </location>
</feature>
<evidence type="ECO:0000313" key="12">
    <source>
        <dbReference type="Proteomes" id="UP001652660"/>
    </source>
</evidence>
<keyword evidence="8" id="KW-0406">Ion transport</keyword>
<keyword evidence="7 10" id="KW-1133">Transmembrane helix</keyword>
<comment type="subcellular location">
    <subcellularLocation>
        <location evidence="1">Membrane</location>
        <topology evidence="1">Multi-pass membrane protein</topology>
    </subcellularLocation>
</comment>
<dbReference type="GO" id="GO:0015292">
    <property type="term" value="F:uniporter activity"/>
    <property type="evidence" value="ECO:0007669"/>
    <property type="project" value="TreeGrafter"/>
</dbReference>
<evidence type="ECO:0000256" key="2">
    <source>
        <dbReference type="ARBA" id="ARBA00005653"/>
    </source>
</evidence>
<dbReference type="Pfam" id="PF04678">
    <property type="entry name" value="MCU"/>
    <property type="match status" value="1"/>
</dbReference>
<evidence type="ECO:0000256" key="6">
    <source>
        <dbReference type="ARBA" id="ARBA00022837"/>
    </source>
</evidence>
<evidence type="ECO:0000256" key="3">
    <source>
        <dbReference type="ARBA" id="ARBA00022448"/>
    </source>
</evidence>
<dbReference type="RefSeq" id="XP_027092516.1">
    <property type="nucleotide sequence ID" value="XM_027236715.2"/>
</dbReference>
<keyword evidence="3" id="KW-0813">Transport</keyword>
<keyword evidence="4" id="KW-0109">Calcium transport</keyword>
<feature type="transmembrane region" description="Helical" evidence="10">
    <location>
        <begin position="244"/>
        <end position="264"/>
    </location>
</feature>
<dbReference type="GO" id="GO:1990246">
    <property type="term" value="C:uniplex complex"/>
    <property type="evidence" value="ECO:0007669"/>
    <property type="project" value="TreeGrafter"/>
</dbReference>
<dbReference type="PANTHER" id="PTHR13462:SF17">
    <property type="entry name" value="CALCIUM UNIPORTER PROTEIN 4, MITOCHONDRIAL"/>
    <property type="match status" value="1"/>
</dbReference>
<dbReference type="AlphaFoldDB" id="A0A6P6UQ96"/>
<reference evidence="12" key="1">
    <citation type="journal article" date="2025" name="Foods">
        <title>Unveiling the Microbial Signatures of Arabica Coffee Cherries: Insights into Ripeness Specific Diversity, Functional Traits, and Implications for Quality and Safety.</title>
        <authorList>
            <consortium name="RefSeq"/>
            <person name="Tenea G.N."/>
            <person name="Cifuentes V."/>
            <person name="Reyes P."/>
            <person name="Cevallos-Vallejos M."/>
        </authorList>
    </citation>
    <scope>NUCLEOTIDE SEQUENCE [LARGE SCALE GENOMIC DNA]</scope>
</reference>
<evidence type="ECO:0000259" key="11">
    <source>
        <dbReference type="Pfam" id="PF04678"/>
    </source>
</evidence>
<evidence type="ECO:0000256" key="8">
    <source>
        <dbReference type="ARBA" id="ARBA00023065"/>
    </source>
</evidence>
<keyword evidence="6" id="KW-0106">Calcium</keyword>
<dbReference type="GO" id="GO:0036444">
    <property type="term" value="P:calcium import into the mitochondrion"/>
    <property type="evidence" value="ECO:0007669"/>
    <property type="project" value="TreeGrafter"/>
</dbReference>
<comment type="similarity">
    <text evidence="2">Belongs to the MCU (TC 1.A.77) family.</text>
</comment>
<reference evidence="13" key="2">
    <citation type="submission" date="2025-08" db="UniProtKB">
        <authorList>
            <consortium name="RefSeq"/>
        </authorList>
    </citation>
    <scope>IDENTIFICATION</scope>
    <source>
        <tissue evidence="13">Leaves</tissue>
    </source>
</reference>
<dbReference type="OrthoDB" id="278338at2759"/>
<evidence type="ECO:0000256" key="4">
    <source>
        <dbReference type="ARBA" id="ARBA00022568"/>
    </source>
</evidence>
<name>A0A6P6UQ96_COFAR</name>
<sequence length="364" mass="41475">MALRRALSKRLLLNDSSTKTGSTLSPFSSSLNSENAAVPRAPLHREYLTSPEFSKTGFFRRFLQQKRGFNQAAPTMLPEFLSLPVGEKLREKLRSINIPGDRLRFDPILPPSMAPATETQVGGISVADAKKILRSAQLEKLRLRLREIPTNSISYSEYVKICGDACENSEQGLEFAKMLDDAGNVIVVGNVVFLRPDQVSKSVEQLISQSMARPNDPRRRELDQMEEQKAFIDQKAESLVRAELYCGLGILVLQTLGFMRLTFWELSWDVMEPICFFVTSLHFALAYGFFLRTSKEPSFEGYFQRRFRVKQRKLMKIHNFDSEKYNQLCRAFYPNNYGDQAWSKHVLAPINHARGAFFGSIHDG</sequence>
<keyword evidence="5 10" id="KW-0812">Transmembrane</keyword>
<proteinExistence type="inferred from homology"/>